<keyword evidence="1" id="KW-0812">Transmembrane</keyword>
<feature type="transmembrane region" description="Helical" evidence="1">
    <location>
        <begin position="85"/>
        <end position="107"/>
    </location>
</feature>
<organism evidence="2 3">
    <name type="scientific">Cryoendolithus antarcticus</name>
    <dbReference type="NCBI Taxonomy" id="1507870"/>
    <lineage>
        <taxon>Eukaryota</taxon>
        <taxon>Fungi</taxon>
        <taxon>Dikarya</taxon>
        <taxon>Ascomycota</taxon>
        <taxon>Pezizomycotina</taxon>
        <taxon>Dothideomycetes</taxon>
        <taxon>Dothideomycetidae</taxon>
        <taxon>Cladosporiales</taxon>
        <taxon>Cladosporiaceae</taxon>
        <taxon>Cryoendolithus</taxon>
    </lineage>
</organism>
<dbReference type="AlphaFoldDB" id="A0A1V8SLG6"/>
<keyword evidence="3" id="KW-1185">Reference proteome</keyword>
<comment type="caution">
    <text evidence="2">The sequence shown here is derived from an EMBL/GenBank/DDBJ whole genome shotgun (WGS) entry which is preliminary data.</text>
</comment>
<keyword evidence="1" id="KW-1133">Transmembrane helix</keyword>
<sequence length="162" mass="18372">MAVNTIFAERPQHLVSPHDHRHPNPDHDMSAYPYQRPVFGRHPYGKGHPDHRFYRRELSNIAFSGVARSDDQTQSDLEGLENKGYIGIGIMCGIALIICAISLKVWWSKRKGRKEAAKARREAVELGRVEVREVTAKETMVTKPEASARPTGRRDMALLTWA</sequence>
<reference evidence="3" key="1">
    <citation type="submission" date="2017-03" db="EMBL/GenBank/DDBJ databases">
        <title>Genomes of endolithic fungi from Antarctica.</title>
        <authorList>
            <person name="Coleine C."/>
            <person name="Masonjones S."/>
            <person name="Stajich J.E."/>
        </authorList>
    </citation>
    <scope>NUCLEOTIDE SEQUENCE [LARGE SCALE GENOMIC DNA]</scope>
    <source>
        <strain evidence="3">CCFEE 5527</strain>
    </source>
</reference>
<evidence type="ECO:0000256" key="1">
    <source>
        <dbReference type="SAM" id="Phobius"/>
    </source>
</evidence>
<protein>
    <submittedName>
        <fullName evidence="2">Uncharacterized protein</fullName>
    </submittedName>
</protein>
<gene>
    <name evidence="2" type="ORF">B0A48_14173</name>
</gene>
<name>A0A1V8SLG6_9PEZI</name>
<keyword evidence="1" id="KW-0472">Membrane</keyword>
<evidence type="ECO:0000313" key="2">
    <source>
        <dbReference type="EMBL" id="OQN99968.1"/>
    </source>
</evidence>
<dbReference type="EMBL" id="NAJO01000037">
    <property type="protein sequence ID" value="OQN99968.1"/>
    <property type="molecule type" value="Genomic_DNA"/>
</dbReference>
<accession>A0A1V8SLG6</accession>
<evidence type="ECO:0000313" key="3">
    <source>
        <dbReference type="Proteomes" id="UP000192596"/>
    </source>
</evidence>
<dbReference type="InParanoid" id="A0A1V8SLG6"/>
<dbReference type="Proteomes" id="UP000192596">
    <property type="component" value="Unassembled WGS sequence"/>
</dbReference>
<proteinExistence type="predicted"/>